<gene>
    <name evidence="1" type="ORF">NQ314_008317</name>
</gene>
<name>A0AAV8YE99_9CUCU</name>
<organism evidence="1 2">
    <name type="scientific">Rhamnusium bicolor</name>
    <dbReference type="NCBI Taxonomy" id="1586634"/>
    <lineage>
        <taxon>Eukaryota</taxon>
        <taxon>Metazoa</taxon>
        <taxon>Ecdysozoa</taxon>
        <taxon>Arthropoda</taxon>
        <taxon>Hexapoda</taxon>
        <taxon>Insecta</taxon>
        <taxon>Pterygota</taxon>
        <taxon>Neoptera</taxon>
        <taxon>Endopterygota</taxon>
        <taxon>Coleoptera</taxon>
        <taxon>Polyphaga</taxon>
        <taxon>Cucujiformia</taxon>
        <taxon>Chrysomeloidea</taxon>
        <taxon>Cerambycidae</taxon>
        <taxon>Lepturinae</taxon>
        <taxon>Rhagiini</taxon>
        <taxon>Rhamnusium</taxon>
    </lineage>
</organism>
<evidence type="ECO:0000313" key="1">
    <source>
        <dbReference type="EMBL" id="KAJ8948939.1"/>
    </source>
</evidence>
<keyword evidence="2" id="KW-1185">Reference proteome</keyword>
<dbReference type="EMBL" id="JANEYF010002263">
    <property type="protein sequence ID" value="KAJ8948939.1"/>
    <property type="molecule type" value="Genomic_DNA"/>
</dbReference>
<dbReference type="AlphaFoldDB" id="A0AAV8YE99"/>
<comment type="caution">
    <text evidence="1">The sequence shown here is derived from an EMBL/GenBank/DDBJ whole genome shotgun (WGS) entry which is preliminary data.</text>
</comment>
<proteinExistence type="predicted"/>
<accession>A0AAV8YE99</accession>
<evidence type="ECO:0000313" key="2">
    <source>
        <dbReference type="Proteomes" id="UP001162156"/>
    </source>
</evidence>
<dbReference type="Proteomes" id="UP001162156">
    <property type="component" value="Unassembled WGS sequence"/>
</dbReference>
<protein>
    <submittedName>
        <fullName evidence="1">Uncharacterized protein</fullName>
    </submittedName>
</protein>
<sequence>MPEIEKETRGSKRICNLERIGVLTDYPDRNMLASAEYKRYIEDIEPSIKYLQQNFTSSK</sequence>
<reference evidence="1" key="1">
    <citation type="journal article" date="2023" name="Insect Mol. Biol.">
        <title>Genome sequencing provides insights into the evolution of gene families encoding plant cell wall-degrading enzymes in longhorned beetles.</title>
        <authorList>
            <person name="Shin N.R."/>
            <person name="Okamura Y."/>
            <person name="Kirsch R."/>
            <person name="Pauchet Y."/>
        </authorList>
    </citation>
    <scope>NUCLEOTIDE SEQUENCE</scope>
    <source>
        <strain evidence="1">RBIC_L_NR</strain>
    </source>
</reference>